<evidence type="ECO:0000313" key="6">
    <source>
        <dbReference type="EMBL" id="PVH21935.1"/>
    </source>
</evidence>
<dbReference type="Pfam" id="PF12734">
    <property type="entry name" value="CYSTM"/>
    <property type="match status" value="1"/>
</dbReference>
<dbReference type="GO" id="GO:0016020">
    <property type="term" value="C:membrane"/>
    <property type="evidence" value="ECO:0007669"/>
    <property type="project" value="UniProtKB-SubCell"/>
</dbReference>
<feature type="compositionally biased region" description="Pro residues" evidence="4">
    <location>
        <begin position="1"/>
        <end position="12"/>
    </location>
</feature>
<dbReference type="AlphaFoldDB" id="A0A2V1AVS8"/>
<dbReference type="STRING" id="45357.A0A2V1AVS8"/>
<keyword evidence="3" id="KW-0472">Membrane</keyword>
<sequence length="136" mass="14410">MSYNPPTGPPPNWADSKSAPVTDEAAGQSGQGASRGYAAQSQPEYQQRGYGGGPPQQQQGYGGYPQQGYGGGGYQQQPGYGGPPPQGYGYPQGGGYYQQQPQQQYYVQQKRSSGNESCLMACLAGLCICCTLDMLF</sequence>
<evidence type="ECO:0000256" key="4">
    <source>
        <dbReference type="SAM" id="MobiDB-lite"/>
    </source>
</evidence>
<dbReference type="GeneID" id="37009929"/>
<protein>
    <recommendedName>
        <fullName evidence="5">Cysteine-rich transmembrane domain-containing protein</fullName>
    </recommendedName>
</protein>
<comment type="caution">
    <text evidence="6">The sequence shown here is derived from an EMBL/GenBank/DDBJ whole genome shotgun (WGS) entry which is preliminary data.</text>
</comment>
<comment type="similarity">
    <text evidence="2">Belongs to the CYSTM1 family.</text>
</comment>
<dbReference type="Proteomes" id="UP000244309">
    <property type="component" value="Unassembled WGS sequence"/>
</dbReference>
<reference evidence="6 7" key="1">
    <citation type="submission" date="2017-12" db="EMBL/GenBank/DDBJ databases">
        <title>Genome Sequence of a Multidrug-Resistant Candida haemulonii Isolate from a Patient with Chronic Leg Ulcers in Israel.</title>
        <authorList>
            <person name="Chow N.A."/>
            <person name="Gade L."/>
            <person name="Batra D."/>
            <person name="Rowe L.A."/>
            <person name="Ben-Ami R."/>
            <person name="Loparev V.N."/>
            <person name="Litvintseva A.P."/>
        </authorList>
    </citation>
    <scope>NUCLEOTIDE SEQUENCE [LARGE SCALE GENOMIC DNA]</scope>
    <source>
        <strain evidence="6 7">B11899</strain>
    </source>
</reference>
<feature type="compositionally biased region" description="Gly residues" evidence="4">
    <location>
        <begin position="49"/>
        <end position="74"/>
    </location>
</feature>
<dbReference type="RefSeq" id="XP_025342875.1">
    <property type="nucleotide sequence ID" value="XM_025488213.1"/>
</dbReference>
<gene>
    <name evidence="6" type="ORF">CXQ85_004599</name>
</gene>
<keyword evidence="7" id="KW-1185">Reference proteome</keyword>
<organism evidence="6 7">
    <name type="scientific">Candidozyma haemuli</name>
    <dbReference type="NCBI Taxonomy" id="45357"/>
    <lineage>
        <taxon>Eukaryota</taxon>
        <taxon>Fungi</taxon>
        <taxon>Dikarya</taxon>
        <taxon>Ascomycota</taxon>
        <taxon>Saccharomycotina</taxon>
        <taxon>Pichiomycetes</taxon>
        <taxon>Metschnikowiaceae</taxon>
        <taxon>Candidozyma</taxon>
    </lineage>
</organism>
<dbReference type="InterPro" id="IPR028144">
    <property type="entry name" value="CYSTM_dom"/>
</dbReference>
<feature type="domain" description="Cysteine-rich transmembrane" evidence="5">
    <location>
        <begin position="95"/>
        <end position="136"/>
    </location>
</feature>
<evidence type="ECO:0000259" key="5">
    <source>
        <dbReference type="Pfam" id="PF12734"/>
    </source>
</evidence>
<accession>A0A2V1AVS8</accession>
<dbReference type="EMBL" id="PKFO01000006">
    <property type="protein sequence ID" value="PVH21935.1"/>
    <property type="molecule type" value="Genomic_DNA"/>
</dbReference>
<evidence type="ECO:0000256" key="3">
    <source>
        <dbReference type="ARBA" id="ARBA00023136"/>
    </source>
</evidence>
<evidence type="ECO:0000256" key="2">
    <source>
        <dbReference type="ARBA" id="ARBA00009444"/>
    </source>
</evidence>
<feature type="region of interest" description="Disordered" evidence="4">
    <location>
        <begin position="1"/>
        <end position="96"/>
    </location>
</feature>
<proteinExistence type="inferred from homology"/>
<comment type="subcellular location">
    <subcellularLocation>
        <location evidence="1">Membrane</location>
    </subcellularLocation>
</comment>
<evidence type="ECO:0000256" key="1">
    <source>
        <dbReference type="ARBA" id="ARBA00004370"/>
    </source>
</evidence>
<evidence type="ECO:0000313" key="7">
    <source>
        <dbReference type="Proteomes" id="UP000244309"/>
    </source>
</evidence>
<dbReference type="VEuPathDB" id="FungiDB:CXQ85_004599"/>
<feature type="compositionally biased region" description="Low complexity" evidence="4">
    <location>
        <begin position="25"/>
        <end position="48"/>
    </location>
</feature>
<name>A0A2V1AVS8_9ASCO</name>